<proteinExistence type="predicted"/>
<organism evidence="1 2">
    <name type="scientific">Caerostris extrusa</name>
    <name type="common">Bark spider</name>
    <name type="synonym">Caerostris bankana</name>
    <dbReference type="NCBI Taxonomy" id="172846"/>
    <lineage>
        <taxon>Eukaryota</taxon>
        <taxon>Metazoa</taxon>
        <taxon>Ecdysozoa</taxon>
        <taxon>Arthropoda</taxon>
        <taxon>Chelicerata</taxon>
        <taxon>Arachnida</taxon>
        <taxon>Araneae</taxon>
        <taxon>Araneomorphae</taxon>
        <taxon>Entelegynae</taxon>
        <taxon>Araneoidea</taxon>
        <taxon>Araneidae</taxon>
        <taxon>Caerostris</taxon>
    </lineage>
</organism>
<comment type="caution">
    <text evidence="1">The sequence shown here is derived from an EMBL/GenBank/DDBJ whole genome shotgun (WGS) entry which is preliminary data.</text>
</comment>
<dbReference type="Proteomes" id="UP001054945">
    <property type="component" value="Unassembled WGS sequence"/>
</dbReference>
<evidence type="ECO:0000313" key="2">
    <source>
        <dbReference type="Proteomes" id="UP001054945"/>
    </source>
</evidence>
<keyword evidence="2" id="KW-1185">Reference proteome</keyword>
<evidence type="ECO:0000313" key="1">
    <source>
        <dbReference type="EMBL" id="GIX77311.1"/>
    </source>
</evidence>
<dbReference type="AlphaFoldDB" id="A0AAV4MXU8"/>
<reference evidence="1 2" key="1">
    <citation type="submission" date="2021-06" db="EMBL/GenBank/DDBJ databases">
        <title>Caerostris extrusa draft genome.</title>
        <authorList>
            <person name="Kono N."/>
            <person name="Arakawa K."/>
        </authorList>
    </citation>
    <scope>NUCLEOTIDE SEQUENCE [LARGE SCALE GENOMIC DNA]</scope>
</reference>
<name>A0AAV4MXU8_CAEEX</name>
<sequence length="139" mass="16148">MATGFLSQYPESPLWFGNKVFQYGFKFEKHEKVWMWLGPENTMKGAQWECDALLDNCEKEGEEPSSKHFQQSSVFIHQIFKMSSSKQHTIIKFCILQEKQLTEITFQMLKKTYGKDAREKTSDSERGIAFPLTVAQASH</sequence>
<accession>A0AAV4MXU8</accession>
<gene>
    <name evidence="1" type="ORF">CEXT_235421</name>
</gene>
<protein>
    <submittedName>
        <fullName evidence="1">Uncharacterized protein</fullName>
    </submittedName>
</protein>
<dbReference type="EMBL" id="BPLR01020318">
    <property type="protein sequence ID" value="GIX77311.1"/>
    <property type="molecule type" value="Genomic_DNA"/>
</dbReference>